<dbReference type="Gene3D" id="3.90.850.10">
    <property type="entry name" value="Fumarylacetoacetase-like, C-terminal domain"/>
    <property type="match status" value="1"/>
</dbReference>
<dbReference type="AlphaFoldDB" id="A0A9Q7US78"/>
<dbReference type="RefSeq" id="WP_115709635.1">
    <property type="nucleotide sequence ID" value="NZ_JAQOLH010000001.1"/>
</dbReference>
<dbReference type="InterPro" id="IPR011234">
    <property type="entry name" value="Fumarylacetoacetase-like_C"/>
</dbReference>
<evidence type="ECO:0000313" key="4">
    <source>
        <dbReference type="EMBL" id="SPD64719.1"/>
    </source>
</evidence>
<dbReference type="Proteomes" id="UP000254259">
    <property type="component" value="Chromosome CBM2636"/>
</dbReference>
<feature type="domain" description="Fumarylacetoacetase-like C-terminal" evidence="3">
    <location>
        <begin position="225"/>
        <end position="366"/>
    </location>
</feature>
<reference evidence="4 5" key="1">
    <citation type="submission" date="2018-01" db="EMBL/GenBank/DDBJ databases">
        <authorList>
            <person name="Clerissi C."/>
        </authorList>
    </citation>
    <scope>NUCLEOTIDE SEQUENCE [LARGE SCALE GENOMIC DNA]</scope>
    <source>
        <strain evidence="4">Cupriavidus taiwanensis SWF 66322</strain>
    </source>
</reference>
<dbReference type="GO" id="GO:0046872">
    <property type="term" value="F:metal ion binding"/>
    <property type="evidence" value="ECO:0007669"/>
    <property type="project" value="UniProtKB-KW"/>
</dbReference>
<proteinExistence type="inferred from homology"/>
<dbReference type="GO" id="GO:0044281">
    <property type="term" value="P:small molecule metabolic process"/>
    <property type="evidence" value="ECO:0007669"/>
    <property type="project" value="UniProtKB-ARBA"/>
</dbReference>
<dbReference type="Pfam" id="PF01557">
    <property type="entry name" value="FAA_hydrolase"/>
    <property type="match status" value="1"/>
</dbReference>
<evidence type="ECO:0000256" key="1">
    <source>
        <dbReference type="ARBA" id="ARBA00010211"/>
    </source>
</evidence>
<dbReference type="SUPFAM" id="SSF56529">
    <property type="entry name" value="FAH"/>
    <property type="match status" value="1"/>
</dbReference>
<evidence type="ECO:0000259" key="3">
    <source>
        <dbReference type="Pfam" id="PF01557"/>
    </source>
</evidence>
<dbReference type="InterPro" id="IPR051121">
    <property type="entry name" value="FAH"/>
</dbReference>
<gene>
    <name evidence="4" type="ORF">CBM2636_11742</name>
</gene>
<comment type="similarity">
    <text evidence="1">Belongs to the FAH family.</text>
</comment>
<name>A0A9Q7US78_9BURK</name>
<organism evidence="4 5">
    <name type="scientific">Cupriavidus taiwanensis</name>
    <dbReference type="NCBI Taxonomy" id="164546"/>
    <lineage>
        <taxon>Bacteria</taxon>
        <taxon>Pseudomonadati</taxon>
        <taxon>Pseudomonadota</taxon>
        <taxon>Betaproteobacteria</taxon>
        <taxon>Burkholderiales</taxon>
        <taxon>Burkholderiaceae</taxon>
        <taxon>Cupriavidus</taxon>
    </lineage>
</organism>
<sequence>MTRRISVEETLPRDADRALLVGRAWLPGPHGGPVTVVVRGAELFDITATAPTIAGLLALPECAERVRQAVGPSLGPLQGWLDATCAHGPDPEHRHLLAPNDLQVVKAAGVTFAASLVERVIEERARGDAASAAAVRESVSAIIGTGLAAIRPGSPEAMRIKDVLVAQGLWSQYLEVGIGPDAEIFTKAAPLSSVGTGVDVGLHPASTWNNPEPEVVLAVSPRAEIVGAALGNDVNLRDFEGRSALLLGKAKDNNASCGIGPWIRLCDAHFGIDEIARTEIDLTIEGEDGFVLHGASAMTQISRSPQELVAHAMGAHHQYPDGMMLFCGTLFAPVQDRDAAGAGFTHHLGDRVSVSAPRLGGLVNWVGTSDALPPWTFGIGALMDSLARRALLHPPP</sequence>
<evidence type="ECO:0000256" key="2">
    <source>
        <dbReference type="ARBA" id="ARBA00022723"/>
    </source>
</evidence>
<accession>A0A9Q7US78</accession>
<evidence type="ECO:0000313" key="5">
    <source>
        <dbReference type="Proteomes" id="UP000254259"/>
    </source>
</evidence>
<dbReference type="PANTHER" id="PTHR42796">
    <property type="entry name" value="FUMARYLACETOACETATE HYDROLASE DOMAIN-CONTAINING PROTEIN 2A-RELATED"/>
    <property type="match status" value="1"/>
</dbReference>
<dbReference type="EMBL" id="LT984813">
    <property type="protein sequence ID" value="SPD64719.1"/>
    <property type="molecule type" value="Genomic_DNA"/>
</dbReference>
<keyword evidence="2" id="KW-0479">Metal-binding</keyword>
<dbReference type="PANTHER" id="PTHR42796:SF7">
    <property type="entry name" value="2-DEHYDRO-3-DEOXY-D-ARABINONATE DEHYDRATASE"/>
    <property type="match status" value="1"/>
</dbReference>
<dbReference type="GO" id="GO:0003824">
    <property type="term" value="F:catalytic activity"/>
    <property type="evidence" value="ECO:0007669"/>
    <property type="project" value="InterPro"/>
</dbReference>
<dbReference type="InterPro" id="IPR036663">
    <property type="entry name" value="Fumarylacetoacetase_C_sf"/>
</dbReference>
<protein>
    <recommendedName>
        <fullName evidence="3">Fumarylacetoacetase-like C-terminal domain-containing protein</fullName>
    </recommendedName>
</protein>